<comment type="caution">
    <text evidence="11">The sequence shown here is derived from an EMBL/GenBank/DDBJ whole genome shotgun (WGS) entry which is preliminary data.</text>
</comment>
<dbReference type="InterPro" id="IPR011014">
    <property type="entry name" value="MscS_channel_TM-2"/>
</dbReference>
<dbReference type="Gene3D" id="2.30.30.60">
    <property type="match status" value="1"/>
</dbReference>
<feature type="region of interest" description="Disordered" evidence="7">
    <location>
        <begin position="863"/>
        <end position="883"/>
    </location>
</feature>
<evidence type="ECO:0000256" key="8">
    <source>
        <dbReference type="SAM" id="Phobius"/>
    </source>
</evidence>
<evidence type="ECO:0000259" key="10">
    <source>
        <dbReference type="Pfam" id="PF21082"/>
    </source>
</evidence>
<proteinExistence type="inferred from homology"/>
<keyword evidence="3" id="KW-1003">Cell membrane</keyword>
<evidence type="ECO:0000256" key="5">
    <source>
        <dbReference type="ARBA" id="ARBA00022989"/>
    </source>
</evidence>
<keyword evidence="6 8" id="KW-0472">Membrane</keyword>
<feature type="transmembrane region" description="Helical" evidence="8">
    <location>
        <begin position="595"/>
        <end position="621"/>
    </location>
</feature>
<dbReference type="InterPro" id="IPR049278">
    <property type="entry name" value="MS_channel_C"/>
</dbReference>
<dbReference type="Pfam" id="PF21082">
    <property type="entry name" value="MS_channel_3rd"/>
    <property type="match status" value="1"/>
</dbReference>
<dbReference type="Proteomes" id="UP000253410">
    <property type="component" value="Unassembled WGS sequence"/>
</dbReference>
<dbReference type="SUPFAM" id="SSF82861">
    <property type="entry name" value="Mechanosensitive channel protein MscS (YggB), transmembrane region"/>
    <property type="match status" value="1"/>
</dbReference>
<feature type="transmembrane region" description="Helical" evidence="8">
    <location>
        <begin position="641"/>
        <end position="661"/>
    </location>
</feature>
<organism evidence="11 12">
    <name type="scientific">Chitinophaga flava</name>
    <dbReference type="NCBI Taxonomy" id="2259036"/>
    <lineage>
        <taxon>Bacteria</taxon>
        <taxon>Pseudomonadati</taxon>
        <taxon>Bacteroidota</taxon>
        <taxon>Chitinophagia</taxon>
        <taxon>Chitinophagales</taxon>
        <taxon>Chitinophagaceae</taxon>
        <taxon>Chitinophaga</taxon>
    </lineage>
</organism>
<dbReference type="EMBL" id="QFFJ01000002">
    <property type="protein sequence ID" value="RBL88357.1"/>
    <property type="molecule type" value="Genomic_DNA"/>
</dbReference>
<dbReference type="PROSITE" id="PS01246">
    <property type="entry name" value="UPF0003"/>
    <property type="match status" value="1"/>
</dbReference>
<dbReference type="GO" id="GO:0005886">
    <property type="term" value="C:plasma membrane"/>
    <property type="evidence" value="ECO:0007669"/>
    <property type="project" value="UniProtKB-SubCell"/>
</dbReference>
<dbReference type="InterPro" id="IPR011066">
    <property type="entry name" value="MscS_channel_C_sf"/>
</dbReference>
<dbReference type="SUPFAM" id="SSF50182">
    <property type="entry name" value="Sm-like ribonucleoproteins"/>
    <property type="match status" value="1"/>
</dbReference>
<accession>A0A365XPU7</accession>
<feature type="transmembrane region" description="Helical" evidence="8">
    <location>
        <begin position="667"/>
        <end position="689"/>
    </location>
</feature>
<feature type="transmembrane region" description="Helical" evidence="8">
    <location>
        <begin position="307"/>
        <end position="332"/>
    </location>
</feature>
<evidence type="ECO:0000256" key="7">
    <source>
        <dbReference type="SAM" id="MobiDB-lite"/>
    </source>
</evidence>
<evidence type="ECO:0000313" key="12">
    <source>
        <dbReference type="Proteomes" id="UP000253410"/>
    </source>
</evidence>
<dbReference type="AlphaFoldDB" id="A0A365XPU7"/>
<dbReference type="InterPro" id="IPR052702">
    <property type="entry name" value="MscS-like_channel"/>
</dbReference>
<dbReference type="GO" id="GO:0008381">
    <property type="term" value="F:mechanosensitive monoatomic ion channel activity"/>
    <property type="evidence" value="ECO:0007669"/>
    <property type="project" value="UniProtKB-ARBA"/>
</dbReference>
<comment type="subcellular location">
    <subcellularLocation>
        <location evidence="1">Cell membrane</location>
        <topology evidence="1">Multi-pass membrane protein</topology>
    </subcellularLocation>
</comment>
<dbReference type="OrthoDB" id="9809206at2"/>
<protein>
    <recommendedName>
        <fullName evidence="13">Mechanosensitive ion channel protein</fullName>
    </recommendedName>
</protein>
<dbReference type="InterPro" id="IPR023408">
    <property type="entry name" value="MscS_beta-dom_sf"/>
</dbReference>
<sequence length="883" mass="99534">MFWRVKHLGVKNVPVRDIIRSHTIHMSIKVISILQRCCRPLLVLLLLIIALPLSAQRKKTTPIPHTIHMATIDSATIRKNISNLARDTSKLKKSDTAVAVIISRIEGYTLLLNQLMSSLRRGFDTINISREIPLIDTSLALIRENIAGLGRTPNVNDIYTNKVMLEQLQRRLSGWQNNLFSFYNQLVAINDTLHSLRQDTSMRSIPAEDELYGFYIGQLTRLIVKYRSVDSANKISLVKIGLLQNKIANRYIDVSNLLEDSDYRLQQFSANMFSKDYRYIWRPHRDSINPLEFFPVVDRSLHKSTRVLTIFFSIQWPIFIVWILLATLFALWTRSNVHHVQRNHPEQEAEAILHHARYVYRHPIACTIIFVTTLSSVLSVRYPILYTQIIWALTMFALSYLFKTDLPKTLFRYWQLLMVLLFVYSLNNLLIEVTYAEQWGLLISAVLCILLGFRLLKETTLTSFVQPKYTRPVIKLFIATSALSLLMVLLARVGSAKIFGSSAVVNTVMALNLYVLVKILLEAVFLQVEANKNSSTFISFMDYQDVQTKLKTFLTVLAFVGWLIIVARNLYLYDAISADIIQFLSTSRHIGNSDFTFSSVIIFVLVIWIAFVASQLIAYMFGNTGQSATPTQKPRFGSTLLLLRLAVLAGGILLAFAASGIPMDKLTIVIGALSVGIGFGLQNIVNNLVSGIILAFEKPIEVGDVIEIGPRSGIVKEIGIRSSKISAYDGSTVVVPNADLISQQLINWTLTNRARRVNFMLGVGYGSNIEQVTTIIKSAFTNQEGILTSPEPVIQLSQFGDNAVNFQVFFWISDLGNAGSLQSRVLTFIYDALNKAGIELPFPQRDLHIRSIEEEVLIKWKGTTTKDSSNPPSDAADDEEKKL</sequence>
<dbReference type="InterPro" id="IPR006685">
    <property type="entry name" value="MscS_channel_2nd"/>
</dbReference>
<name>A0A365XPU7_9BACT</name>
<dbReference type="InterPro" id="IPR006686">
    <property type="entry name" value="MscS_channel_CS"/>
</dbReference>
<feature type="transmembrane region" description="Helical" evidence="8">
    <location>
        <begin position="552"/>
        <end position="571"/>
    </location>
</feature>
<evidence type="ECO:0000256" key="6">
    <source>
        <dbReference type="ARBA" id="ARBA00023136"/>
    </source>
</evidence>
<reference evidence="11 12" key="1">
    <citation type="submission" date="2018-05" db="EMBL/GenBank/DDBJ databases">
        <title>Chitinophaga sp. K3CV102501T nov., isolated from isolated from a monsoon evergreen broad-leaved forest soil.</title>
        <authorList>
            <person name="Lv Y."/>
        </authorList>
    </citation>
    <scope>NUCLEOTIDE SEQUENCE [LARGE SCALE GENOMIC DNA]</scope>
    <source>
        <strain evidence="11 12">GDMCC 1.1325</strain>
    </source>
</reference>
<keyword evidence="12" id="KW-1185">Reference proteome</keyword>
<keyword evidence="5 8" id="KW-1133">Transmembrane helix</keyword>
<evidence type="ECO:0000259" key="9">
    <source>
        <dbReference type="Pfam" id="PF00924"/>
    </source>
</evidence>
<evidence type="ECO:0000256" key="3">
    <source>
        <dbReference type="ARBA" id="ARBA00022475"/>
    </source>
</evidence>
<evidence type="ECO:0000256" key="1">
    <source>
        <dbReference type="ARBA" id="ARBA00004651"/>
    </source>
</evidence>
<dbReference type="PANTHER" id="PTHR30347">
    <property type="entry name" value="POTASSIUM CHANNEL RELATED"/>
    <property type="match status" value="1"/>
</dbReference>
<feature type="transmembrane region" description="Helical" evidence="8">
    <location>
        <begin position="384"/>
        <end position="402"/>
    </location>
</feature>
<evidence type="ECO:0000256" key="4">
    <source>
        <dbReference type="ARBA" id="ARBA00022692"/>
    </source>
</evidence>
<feature type="transmembrane region" description="Helical" evidence="8">
    <location>
        <begin position="511"/>
        <end position="531"/>
    </location>
</feature>
<dbReference type="InterPro" id="IPR010920">
    <property type="entry name" value="LSM_dom_sf"/>
</dbReference>
<feature type="domain" description="Mechanosensitive ion channel MscS C-terminal" evidence="10">
    <location>
        <begin position="758"/>
        <end position="840"/>
    </location>
</feature>
<dbReference type="Pfam" id="PF00924">
    <property type="entry name" value="MS_channel_2nd"/>
    <property type="match status" value="1"/>
</dbReference>
<dbReference type="Gene3D" id="1.10.287.1260">
    <property type="match status" value="1"/>
</dbReference>
<feature type="transmembrane region" description="Helical" evidence="8">
    <location>
        <begin position="439"/>
        <end position="456"/>
    </location>
</feature>
<dbReference type="Gene3D" id="3.30.70.100">
    <property type="match status" value="1"/>
</dbReference>
<comment type="similarity">
    <text evidence="2">Belongs to the MscS (TC 1.A.23) family.</text>
</comment>
<feature type="transmembrane region" description="Helical" evidence="8">
    <location>
        <begin position="476"/>
        <end position="499"/>
    </location>
</feature>
<evidence type="ECO:0008006" key="13">
    <source>
        <dbReference type="Google" id="ProtNLM"/>
    </source>
</evidence>
<keyword evidence="4 8" id="KW-0812">Transmembrane</keyword>
<evidence type="ECO:0000313" key="11">
    <source>
        <dbReference type="EMBL" id="RBL88357.1"/>
    </source>
</evidence>
<dbReference type="SUPFAM" id="SSF82689">
    <property type="entry name" value="Mechanosensitive channel protein MscS (YggB), C-terminal domain"/>
    <property type="match status" value="1"/>
</dbReference>
<evidence type="ECO:0000256" key="2">
    <source>
        <dbReference type="ARBA" id="ARBA00008017"/>
    </source>
</evidence>
<feature type="transmembrane region" description="Helical" evidence="8">
    <location>
        <begin position="358"/>
        <end position="378"/>
    </location>
</feature>
<gene>
    <name evidence="11" type="ORF">DF182_17335</name>
</gene>
<dbReference type="PANTHER" id="PTHR30347:SF1">
    <property type="entry name" value="MECHANOSENSITIVE CHANNEL MSCK"/>
    <property type="match status" value="1"/>
</dbReference>
<feature type="domain" description="Mechanosensitive ion channel MscS" evidence="9">
    <location>
        <begin position="683"/>
        <end position="749"/>
    </location>
</feature>
<feature type="transmembrane region" description="Helical" evidence="8">
    <location>
        <begin position="414"/>
        <end position="433"/>
    </location>
</feature>